<dbReference type="STRING" id="96561.Dole_0738"/>
<dbReference type="Proteomes" id="UP000008561">
    <property type="component" value="Chromosome"/>
</dbReference>
<sequence length="631" mass="71951">MPRRVSPPVNELDSLPHPLTSGERRVFDFFNARLAPEWEIYVQPHLNGLRPDFVLLHPRIGVAVFEVKDWSLNDAAYQVQKREDGTPVLMVNDHGEWRAIEQANPVEKILHYKQEIFDLYCPRLDQRAGRAVMTAGLIFPSTGDRRVREFFEPWLRRHREIVQYPGRHPVTGMEAIDGGRIDQVFPEHNRGLSKIMNETLARDLRSWLVEPDFALAQREPLDMDKNQNNLVTSRTDTGYRRIKGPAGSGKSLVLAARAVELANEGKDVLVVNYTITLPHYLRDLAARCHRNGEGRGSITWLNFHAWCKRVCIQAGFKKEYDNLFAEIRSAERREPDKKNNGLKEIMDHRIPDLVDRIISRNLGHPDTIYDAVLLDEAQDFQLKWWNLLRKVCRQGGEKLLVADATQDIYGTARVWTEEAMHGAGFRGDWVRLATSYRLPPKAVQYAREFASRFLDPDLIDLPEKAQGELDIYPCNLKWVQTDSARAEAACLREILAMAPAADPELLAMTDITFLAPSQKSGMAVVAHLKGQYNIACVDTFDDDSQACRRKKMGFFMGDARVKATTLHSFKGWESRAMVVLINTADNHRALALVYTGLTRLKRHVRGSFLTVVSCAPELREYGASWPDFLEQ</sequence>
<protein>
    <recommendedName>
        <fullName evidence="1">DNA 3'-5' helicase II</fullName>
    </recommendedName>
</protein>
<dbReference type="EMBL" id="CP000859">
    <property type="protein sequence ID" value="ABW66548.1"/>
    <property type="molecule type" value="Genomic_DNA"/>
</dbReference>
<dbReference type="PANTHER" id="PTHR11070">
    <property type="entry name" value="UVRD / RECB / PCRA DNA HELICASE FAMILY MEMBER"/>
    <property type="match status" value="1"/>
</dbReference>
<dbReference type="KEGG" id="dol:Dole_0738"/>
<evidence type="ECO:0000313" key="2">
    <source>
        <dbReference type="EMBL" id="ABW66548.1"/>
    </source>
</evidence>
<keyword evidence="3" id="KW-1185">Reference proteome</keyword>
<name>A8ZV87_DESOH</name>
<dbReference type="HOGENOM" id="CLU_016837_0_0_7"/>
<dbReference type="eggNOG" id="COG0210">
    <property type="taxonomic scope" value="Bacteria"/>
</dbReference>
<proteinExistence type="predicted"/>
<dbReference type="GO" id="GO:0043138">
    <property type="term" value="F:3'-5' DNA helicase activity"/>
    <property type="evidence" value="ECO:0007669"/>
    <property type="project" value="TreeGrafter"/>
</dbReference>
<dbReference type="AlphaFoldDB" id="A8ZV87"/>
<dbReference type="InterPro" id="IPR027417">
    <property type="entry name" value="P-loop_NTPase"/>
</dbReference>
<dbReference type="RefSeq" id="WP_012174166.1">
    <property type="nucleotide sequence ID" value="NC_009943.1"/>
</dbReference>
<dbReference type="InterPro" id="IPR000212">
    <property type="entry name" value="DNA_helicase_UvrD/REP"/>
</dbReference>
<dbReference type="GO" id="GO:0000725">
    <property type="term" value="P:recombinational repair"/>
    <property type="evidence" value="ECO:0007669"/>
    <property type="project" value="TreeGrafter"/>
</dbReference>
<dbReference type="SUPFAM" id="SSF52540">
    <property type="entry name" value="P-loop containing nucleoside triphosphate hydrolases"/>
    <property type="match status" value="1"/>
</dbReference>
<organism evidence="2 3">
    <name type="scientific">Desulfosudis oleivorans (strain DSM 6200 / JCM 39069 / Hxd3)</name>
    <name type="common">Desulfococcus oleovorans</name>
    <dbReference type="NCBI Taxonomy" id="96561"/>
    <lineage>
        <taxon>Bacteria</taxon>
        <taxon>Pseudomonadati</taxon>
        <taxon>Thermodesulfobacteriota</taxon>
        <taxon>Desulfobacteria</taxon>
        <taxon>Desulfobacterales</taxon>
        <taxon>Desulfosudaceae</taxon>
        <taxon>Desulfosudis</taxon>
    </lineage>
</organism>
<dbReference type="GO" id="GO:0005524">
    <property type="term" value="F:ATP binding"/>
    <property type="evidence" value="ECO:0007669"/>
    <property type="project" value="InterPro"/>
</dbReference>
<dbReference type="GO" id="GO:0003677">
    <property type="term" value="F:DNA binding"/>
    <property type="evidence" value="ECO:0007669"/>
    <property type="project" value="InterPro"/>
</dbReference>
<dbReference type="Gene3D" id="3.40.50.300">
    <property type="entry name" value="P-loop containing nucleotide triphosphate hydrolases"/>
    <property type="match status" value="1"/>
</dbReference>
<dbReference type="GO" id="GO:0005829">
    <property type="term" value="C:cytosol"/>
    <property type="evidence" value="ECO:0007669"/>
    <property type="project" value="TreeGrafter"/>
</dbReference>
<reference evidence="2 3" key="1">
    <citation type="submission" date="2007-10" db="EMBL/GenBank/DDBJ databases">
        <title>Complete sequence of Desulfococcus oleovorans Hxd3.</title>
        <authorList>
            <consortium name="US DOE Joint Genome Institute"/>
            <person name="Copeland A."/>
            <person name="Lucas S."/>
            <person name="Lapidus A."/>
            <person name="Barry K."/>
            <person name="Glavina del Rio T."/>
            <person name="Dalin E."/>
            <person name="Tice H."/>
            <person name="Pitluck S."/>
            <person name="Kiss H."/>
            <person name="Brettin T."/>
            <person name="Bruce D."/>
            <person name="Detter J.C."/>
            <person name="Han C."/>
            <person name="Schmutz J."/>
            <person name="Larimer F."/>
            <person name="Land M."/>
            <person name="Hauser L."/>
            <person name="Kyrpides N."/>
            <person name="Kim E."/>
            <person name="Wawrik B."/>
            <person name="Richardson P."/>
        </authorList>
    </citation>
    <scope>NUCLEOTIDE SEQUENCE [LARGE SCALE GENOMIC DNA]</scope>
    <source>
        <strain evidence="3">DSM 6200 / JCM 39069 / Hxd3</strain>
    </source>
</reference>
<accession>A8ZV87</accession>
<evidence type="ECO:0000313" key="3">
    <source>
        <dbReference type="Proteomes" id="UP000008561"/>
    </source>
</evidence>
<dbReference type="PANTHER" id="PTHR11070:SF2">
    <property type="entry name" value="ATP-DEPENDENT DNA HELICASE SRS2"/>
    <property type="match status" value="1"/>
</dbReference>
<evidence type="ECO:0000256" key="1">
    <source>
        <dbReference type="ARBA" id="ARBA00034923"/>
    </source>
</evidence>
<dbReference type="OrthoDB" id="5441773at2"/>
<gene>
    <name evidence="2" type="ordered locus">Dole_0738</name>
</gene>